<dbReference type="PROSITE" id="PS00039">
    <property type="entry name" value="DEAD_ATP_HELICASE"/>
    <property type="match status" value="1"/>
</dbReference>
<dbReference type="SMART" id="SM00487">
    <property type="entry name" value="DEXDc"/>
    <property type="match status" value="1"/>
</dbReference>
<dbReference type="GO" id="GO:0003676">
    <property type="term" value="F:nucleic acid binding"/>
    <property type="evidence" value="ECO:0007669"/>
    <property type="project" value="InterPro"/>
</dbReference>
<dbReference type="GO" id="GO:0016787">
    <property type="term" value="F:hydrolase activity"/>
    <property type="evidence" value="ECO:0007669"/>
    <property type="project" value="UniProtKB-KW"/>
</dbReference>
<dbReference type="PROSITE" id="PS51192">
    <property type="entry name" value="HELICASE_ATP_BIND_1"/>
    <property type="match status" value="1"/>
</dbReference>
<dbReference type="GO" id="GO:0003724">
    <property type="term" value="F:RNA helicase activity"/>
    <property type="evidence" value="ECO:0007669"/>
    <property type="project" value="InterPro"/>
</dbReference>
<evidence type="ECO:0000259" key="9">
    <source>
        <dbReference type="PROSITE" id="PS51194"/>
    </source>
</evidence>
<dbReference type="InterPro" id="IPR050079">
    <property type="entry name" value="DEAD_box_RNA_helicase"/>
</dbReference>
<comment type="similarity">
    <text evidence="5 7">Belongs to the DEAD box helicase family.</text>
</comment>
<evidence type="ECO:0000256" key="2">
    <source>
        <dbReference type="ARBA" id="ARBA00022801"/>
    </source>
</evidence>
<gene>
    <name evidence="11" type="ORF">O6P33_12985</name>
</gene>
<dbReference type="InterPro" id="IPR011545">
    <property type="entry name" value="DEAD/DEAH_box_helicase_dom"/>
</dbReference>
<dbReference type="SUPFAM" id="SSF52540">
    <property type="entry name" value="P-loop containing nucleoside triphosphate hydrolases"/>
    <property type="match status" value="1"/>
</dbReference>
<evidence type="ECO:0000259" key="10">
    <source>
        <dbReference type="PROSITE" id="PS51195"/>
    </source>
</evidence>
<dbReference type="AlphaFoldDB" id="A0AAF0AIP6"/>
<protein>
    <submittedName>
        <fullName evidence="11">DEAD/DEAH box helicase</fullName>
    </submittedName>
</protein>
<dbReference type="PROSITE" id="PS51195">
    <property type="entry name" value="Q_MOTIF"/>
    <property type="match status" value="1"/>
</dbReference>
<feature type="short sequence motif" description="Q motif" evidence="6">
    <location>
        <begin position="1"/>
        <end position="29"/>
    </location>
</feature>
<evidence type="ECO:0000256" key="3">
    <source>
        <dbReference type="ARBA" id="ARBA00022806"/>
    </source>
</evidence>
<evidence type="ECO:0000256" key="1">
    <source>
        <dbReference type="ARBA" id="ARBA00022741"/>
    </source>
</evidence>
<dbReference type="GO" id="GO:0005524">
    <property type="term" value="F:ATP binding"/>
    <property type="evidence" value="ECO:0007669"/>
    <property type="project" value="UniProtKB-KW"/>
</dbReference>
<dbReference type="EMBL" id="CP114976">
    <property type="protein sequence ID" value="WBE25239.1"/>
    <property type="molecule type" value="Genomic_DNA"/>
</dbReference>
<dbReference type="RefSeq" id="WP_269818184.1">
    <property type="nucleotide sequence ID" value="NZ_CP114976.1"/>
</dbReference>
<keyword evidence="3 7" id="KW-0347">Helicase</keyword>
<feature type="domain" description="Helicase C-terminal" evidence="9">
    <location>
        <begin position="218"/>
        <end position="378"/>
    </location>
</feature>
<dbReference type="Proteomes" id="UP001212189">
    <property type="component" value="Chromosome"/>
</dbReference>
<dbReference type="PANTHER" id="PTHR47959:SF13">
    <property type="entry name" value="ATP-DEPENDENT RNA HELICASE RHLE"/>
    <property type="match status" value="1"/>
</dbReference>
<keyword evidence="2 7" id="KW-0378">Hydrolase</keyword>
<keyword evidence="12" id="KW-1185">Reference proteome</keyword>
<accession>A0AAF0AIP6</accession>
<dbReference type="InterPro" id="IPR014001">
    <property type="entry name" value="Helicase_ATP-bd"/>
</dbReference>
<dbReference type="Pfam" id="PF00271">
    <property type="entry name" value="Helicase_C"/>
    <property type="match status" value="1"/>
</dbReference>
<dbReference type="CDD" id="cd00268">
    <property type="entry name" value="DEADc"/>
    <property type="match status" value="1"/>
</dbReference>
<dbReference type="InterPro" id="IPR027417">
    <property type="entry name" value="P-loop_NTPase"/>
</dbReference>
<evidence type="ECO:0000256" key="5">
    <source>
        <dbReference type="ARBA" id="ARBA00038437"/>
    </source>
</evidence>
<evidence type="ECO:0000313" key="11">
    <source>
        <dbReference type="EMBL" id="WBE25239.1"/>
    </source>
</evidence>
<dbReference type="Gene3D" id="3.40.50.300">
    <property type="entry name" value="P-loop containing nucleotide triphosphate hydrolases"/>
    <property type="match status" value="2"/>
</dbReference>
<evidence type="ECO:0000256" key="6">
    <source>
        <dbReference type="PROSITE-ProRule" id="PRU00552"/>
    </source>
</evidence>
<evidence type="ECO:0000256" key="4">
    <source>
        <dbReference type="ARBA" id="ARBA00022840"/>
    </source>
</evidence>
<feature type="domain" description="DEAD-box RNA helicase Q" evidence="10">
    <location>
        <begin position="1"/>
        <end position="29"/>
    </location>
</feature>
<dbReference type="InterPro" id="IPR000629">
    <property type="entry name" value="RNA-helicase_DEAD-box_CS"/>
</dbReference>
<dbReference type="PANTHER" id="PTHR47959">
    <property type="entry name" value="ATP-DEPENDENT RNA HELICASE RHLE-RELATED"/>
    <property type="match status" value="1"/>
</dbReference>
<dbReference type="Pfam" id="PF00270">
    <property type="entry name" value="DEAD"/>
    <property type="match status" value="1"/>
</dbReference>
<sequence length="450" mass="49390">MSFAHLGLMPALLGNLQRLDYQQPTAVQEQAIGPVLAGKDVLAAAQTGTGKTAAFALPVLQLLLSQGGKVQPNCVRALVLVPTRELAEQVHESIAQYLHELPLRTAVAYGGVSINPQMMKLRRGVDILVATPGRLLDLYQQNAVRFHQMQFLILDEADRMLDLGFAQELNALFTLMPQKRQTLLFSATFSGPIRTLAGKLLNEPVRIDVTPKHTAAESVKQYLIVVDKKDKTDLLLHLLESRQWGQVLVFVRTRKGAELLTKKLLAVQVRADAIHGDKTQPARLRALQDFKKGRIQLLVATDVAARGLDIEQLPHVINFDLPTVAHDYVHRIGRTGRAGLSGEAVSLVSADELDELIAIEALLGLTLQRFDEPDFYAEHRLPETTLGVGRVKKPKKPKKGKAALASGQIHLGDAFPVESKPQVVAVRQMPKLAVQGRGKLKAKPSKAKPR</sequence>
<dbReference type="SMART" id="SM00490">
    <property type="entry name" value="HELICc"/>
    <property type="match status" value="1"/>
</dbReference>
<evidence type="ECO:0000256" key="7">
    <source>
        <dbReference type="RuleBase" id="RU000492"/>
    </source>
</evidence>
<evidence type="ECO:0000313" key="12">
    <source>
        <dbReference type="Proteomes" id="UP001212189"/>
    </source>
</evidence>
<dbReference type="CDD" id="cd18787">
    <property type="entry name" value="SF2_C_DEAD"/>
    <property type="match status" value="1"/>
</dbReference>
<proteinExistence type="inferred from homology"/>
<dbReference type="InterPro" id="IPR044742">
    <property type="entry name" value="DEAD/DEAH_RhlB"/>
</dbReference>
<feature type="domain" description="Helicase ATP-binding" evidence="8">
    <location>
        <begin position="32"/>
        <end position="207"/>
    </location>
</feature>
<keyword evidence="1 7" id="KW-0547">Nucleotide-binding</keyword>
<dbReference type="InterPro" id="IPR001650">
    <property type="entry name" value="Helicase_C-like"/>
</dbReference>
<dbReference type="InterPro" id="IPR014014">
    <property type="entry name" value="RNA_helicase_DEAD_Q_motif"/>
</dbReference>
<keyword evidence="4 7" id="KW-0067">ATP-binding</keyword>
<evidence type="ECO:0000259" key="8">
    <source>
        <dbReference type="PROSITE" id="PS51192"/>
    </source>
</evidence>
<name>A0AAF0AIP6_9GAMM</name>
<dbReference type="KEGG" id="dce:O6P33_12985"/>
<dbReference type="PROSITE" id="PS51194">
    <property type="entry name" value="HELICASE_CTER"/>
    <property type="match status" value="1"/>
</dbReference>
<organism evidence="11 12">
    <name type="scientific">Denitrificimonas caeni</name>
    <dbReference type="NCBI Taxonomy" id="521720"/>
    <lineage>
        <taxon>Bacteria</taxon>
        <taxon>Pseudomonadati</taxon>
        <taxon>Pseudomonadota</taxon>
        <taxon>Gammaproteobacteria</taxon>
        <taxon>Pseudomonadales</taxon>
        <taxon>Pseudomonadaceae</taxon>
        <taxon>Denitrificimonas</taxon>
    </lineage>
</organism>
<reference evidence="11 12" key="1">
    <citation type="submission" date="2022-12" db="EMBL/GenBank/DDBJ databases">
        <title>Coexistence and Characterization of a Novel Tigecycline Resistance gene tet(X) variant and blaNDM-1 in a Pseudomonas caeni Isolate of Chicken Origin.</title>
        <authorList>
            <person name="Lu X."/>
            <person name="Zhang L."/>
            <person name="Li R."/>
            <person name="Wang Z."/>
        </authorList>
    </citation>
    <scope>NUCLEOTIDE SEQUENCE [LARGE SCALE GENOMIC DNA]</scope>
    <source>
        <strain evidence="11 12">CE14</strain>
    </source>
</reference>
<dbReference type="GO" id="GO:0005829">
    <property type="term" value="C:cytosol"/>
    <property type="evidence" value="ECO:0007669"/>
    <property type="project" value="TreeGrafter"/>
</dbReference>